<feature type="non-terminal residue" evidence="1">
    <location>
        <position position="140"/>
    </location>
</feature>
<sequence>MVCSGSGDHDKVQKEYYGIVGLAPRTNEPFIWDNPLALRTSNQGPYLSLTDVWSNFMQCDSLNTHNVMCEWIDCDGKPQKERAMSLIPEAIVQNVGKSVLSTKTIYAIDNNLSEFHQDAILKGFRENDFIDVELLWRPIA</sequence>
<evidence type="ECO:0000313" key="1">
    <source>
        <dbReference type="EMBL" id="SVE08073.1"/>
    </source>
</evidence>
<name>A0A383AKF5_9ZZZZ</name>
<accession>A0A383AKF5</accession>
<dbReference type="AlphaFoldDB" id="A0A383AKF5"/>
<dbReference type="EMBL" id="UINC01192769">
    <property type="protein sequence ID" value="SVE08073.1"/>
    <property type="molecule type" value="Genomic_DNA"/>
</dbReference>
<gene>
    <name evidence="1" type="ORF">METZ01_LOCUS460927</name>
</gene>
<organism evidence="1">
    <name type="scientific">marine metagenome</name>
    <dbReference type="NCBI Taxonomy" id="408172"/>
    <lineage>
        <taxon>unclassified sequences</taxon>
        <taxon>metagenomes</taxon>
        <taxon>ecological metagenomes</taxon>
    </lineage>
</organism>
<reference evidence="1" key="1">
    <citation type="submission" date="2018-05" db="EMBL/GenBank/DDBJ databases">
        <authorList>
            <person name="Lanie J.A."/>
            <person name="Ng W.-L."/>
            <person name="Kazmierczak K.M."/>
            <person name="Andrzejewski T.M."/>
            <person name="Davidsen T.M."/>
            <person name="Wayne K.J."/>
            <person name="Tettelin H."/>
            <person name="Glass J.I."/>
            <person name="Rusch D."/>
            <person name="Podicherti R."/>
            <person name="Tsui H.-C.T."/>
            <person name="Winkler M.E."/>
        </authorList>
    </citation>
    <scope>NUCLEOTIDE SEQUENCE</scope>
</reference>
<protein>
    <submittedName>
        <fullName evidence="1">Uncharacterized protein</fullName>
    </submittedName>
</protein>
<proteinExistence type="predicted"/>